<name>A0ABS6KI83_9MYCO</name>
<feature type="chain" id="PRO_5047016308" evidence="2">
    <location>
        <begin position="28"/>
        <end position="86"/>
    </location>
</feature>
<feature type="region of interest" description="Disordered" evidence="1">
    <location>
        <begin position="65"/>
        <end position="86"/>
    </location>
</feature>
<keyword evidence="2" id="KW-0732">Signal</keyword>
<dbReference type="EMBL" id="VOMB01000006">
    <property type="protein sequence ID" value="MBU9763291.1"/>
    <property type="molecule type" value="Genomic_DNA"/>
</dbReference>
<evidence type="ECO:0000313" key="4">
    <source>
        <dbReference type="Proteomes" id="UP000812982"/>
    </source>
</evidence>
<evidence type="ECO:0000313" key="3">
    <source>
        <dbReference type="EMBL" id="MBU9763291.1"/>
    </source>
</evidence>
<evidence type="ECO:0000256" key="1">
    <source>
        <dbReference type="SAM" id="MobiDB-lite"/>
    </source>
</evidence>
<comment type="caution">
    <text evidence="3">The sequence shown here is derived from an EMBL/GenBank/DDBJ whole genome shotgun (WGS) entry which is preliminary data.</text>
</comment>
<organism evidence="3 4">
    <name type="scientific">[Mycobacterium] fortunisiensis</name>
    <dbReference type="NCBI Taxonomy" id="2600579"/>
    <lineage>
        <taxon>Bacteria</taxon>
        <taxon>Bacillati</taxon>
        <taxon>Actinomycetota</taxon>
        <taxon>Actinomycetes</taxon>
        <taxon>Mycobacteriales</taxon>
        <taxon>Mycobacteriaceae</taxon>
        <taxon>Mycolicibacterium</taxon>
    </lineage>
</organism>
<proteinExistence type="predicted"/>
<protein>
    <submittedName>
        <fullName evidence="3">Uncharacterized protein</fullName>
    </submittedName>
</protein>
<dbReference type="RefSeq" id="WP_246584852.1">
    <property type="nucleotide sequence ID" value="NZ_VOMB01000006.1"/>
</dbReference>
<gene>
    <name evidence="3" type="ORF">FR943_05475</name>
</gene>
<feature type="signal peptide" evidence="2">
    <location>
        <begin position="1"/>
        <end position="27"/>
    </location>
</feature>
<keyword evidence="4" id="KW-1185">Reference proteome</keyword>
<dbReference type="Proteomes" id="UP000812982">
    <property type="component" value="Unassembled WGS sequence"/>
</dbReference>
<sequence length="86" mass="8417">MVGPGRVGQLLAACCAAAIVFAPSASAQPAALDPTGNRSGGPVPTVNGVPCVGGNLGVCLSFRQNRPPAANPGARSSVGHSPTVRR</sequence>
<accession>A0ABS6KI83</accession>
<evidence type="ECO:0000256" key="2">
    <source>
        <dbReference type="SAM" id="SignalP"/>
    </source>
</evidence>
<reference evidence="3 4" key="1">
    <citation type="journal article" date="2021" name="Sci. Rep.">
        <title>Phenotypic and genomic hallmarks of a novel, potentially pathogenic rapidly growing Mycobacterium species related to the Mycobacterium fortuitum complex.</title>
        <authorList>
            <person name="Gharbi R."/>
            <person name="Khanna V."/>
            <person name="Frigui W."/>
            <person name="Mhenni B."/>
            <person name="Brosch R."/>
            <person name="Mardassi H."/>
        </authorList>
    </citation>
    <scope>NUCLEOTIDE SEQUENCE [LARGE SCALE GENOMIC DNA]</scope>
    <source>
        <strain evidence="3 4">TNTM28</strain>
    </source>
</reference>